<evidence type="ECO:0000256" key="5">
    <source>
        <dbReference type="ARBA" id="ARBA00022723"/>
    </source>
</evidence>
<feature type="region of interest" description="Disordered" evidence="14">
    <location>
        <begin position="55"/>
        <end position="75"/>
    </location>
</feature>
<dbReference type="PROSITE" id="PS00154">
    <property type="entry name" value="ATPASE_E1_E2"/>
    <property type="match status" value="1"/>
</dbReference>
<keyword evidence="7 13" id="KW-0067">ATP-binding</keyword>
<dbReference type="InterPro" id="IPR047821">
    <property type="entry name" value="P5B-type_ATPase"/>
</dbReference>
<dbReference type="PRINTS" id="PR00119">
    <property type="entry name" value="CATATPASE"/>
</dbReference>
<dbReference type="GO" id="GO:0019829">
    <property type="term" value="F:ATPase-coupled monoatomic cation transmembrane transporter activity"/>
    <property type="evidence" value="ECO:0007669"/>
    <property type="project" value="UniProtKB-UniRule"/>
</dbReference>
<dbReference type="InterPro" id="IPR023214">
    <property type="entry name" value="HAD_sf"/>
</dbReference>
<dbReference type="SFLD" id="SFLDS00003">
    <property type="entry name" value="Haloacid_Dehalogenase"/>
    <property type="match status" value="1"/>
</dbReference>
<evidence type="ECO:0000256" key="8">
    <source>
        <dbReference type="ARBA" id="ARBA00022842"/>
    </source>
</evidence>
<feature type="transmembrane region" description="Helical" evidence="13">
    <location>
        <begin position="1103"/>
        <end position="1121"/>
    </location>
</feature>
<dbReference type="SUPFAM" id="SSF81653">
    <property type="entry name" value="Calcium ATPase, transduction domain A"/>
    <property type="match status" value="1"/>
</dbReference>
<dbReference type="FunFam" id="3.40.50.1000:FF:000068">
    <property type="entry name" value="Cation-transporting ATPase"/>
    <property type="match status" value="1"/>
</dbReference>
<dbReference type="InterPro" id="IPR008250">
    <property type="entry name" value="ATPase_P-typ_transduc_dom_A_sf"/>
</dbReference>
<feature type="transmembrane region" description="Helical" evidence="13">
    <location>
        <begin position="556"/>
        <end position="577"/>
    </location>
</feature>
<evidence type="ECO:0000256" key="7">
    <source>
        <dbReference type="ARBA" id="ARBA00022840"/>
    </source>
</evidence>
<feature type="transmembrane region" description="Helical" evidence="13">
    <location>
        <begin position="1282"/>
        <end position="1304"/>
    </location>
</feature>
<dbReference type="FunFam" id="2.70.150.10:FF:000119">
    <property type="entry name" value="Cation-transporting ATPase"/>
    <property type="match status" value="1"/>
</dbReference>
<evidence type="ECO:0000256" key="12">
    <source>
        <dbReference type="ARBA" id="ARBA00049360"/>
    </source>
</evidence>
<dbReference type="Proteomes" id="UP000887226">
    <property type="component" value="Unassembled WGS sequence"/>
</dbReference>
<evidence type="ECO:0000256" key="1">
    <source>
        <dbReference type="ARBA" id="ARBA00004141"/>
    </source>
</evidence>
<keyword evidence="5 13" id="KW-0479">Metal-binding</keyword>
<gene>
    <name evidence="17" type="ORF">BJ878DRAFT_490671</name>
</gene>
<feature type="transmembrane region" description="Helical" evidence="13">
    <location>
        <begin position="1127"/>
        <end position="1146"/>
    </location>
</feature>
<keyword evidence="10 13" id="KW-1133">Transmembrane helix</keyword>
<name>A0A9P7Z9B4_9HELO</name>
<evidence type="ECO:0000259" key="16">
    <source>
        <dbReference type="Pfam" id="PF12409"/>
    </source>
</evidence>
<evidence type="ECO:0000256" key="10">
    <source>
        <dbReference type="ARBA" id="ARBA00022989"/>
    </source>
</evidence>
<keyword evidence="9 13" id="KW-1278">Translocase</keyword>
<dbReference type="Gene3D" id="2.70.150.10">
    <property type="entry name" value="Calcium-transporting ATPase, cytoplasmic transduction domain A"/>
    <property type="match status" value="1"/>
</dbReference>
<dbReference type="CDD" id="cd07542">
    <property type="entry name" value="P-type_ATPase_cation"/>
    <property type="match status" value="1"/>
</dbReference>
<dbReference type="FunFam" id="3.40.1110.10:FF:000057">
    <property type="entry name" value="Cation-transporting ATPase"/>
    <property type="match status" value="1"/>
</dbReference>
<dbReference type="InterPro" id="IPR006544">
    <property type="entry name" value="P-type_TPase_V"/>
</dbReference>
<keyword evidence="4 13" id="KW-0812">Transmembrane</keyword>
<dbReference type="GO" id="GO:0006874">
    <property type="term" value="P:intracellular calcium ion homeostasis"/>
    <property type="evidence" value="ECO:0007669"/>
    <property type="project" value="TreeGrafter"/>
</dbReference>
<dbReference type="SFLD" id="SFLDF00027">
    <property type="entry name" value="p-type_atpase"/>
    <property type="match status" value="1"/>
</dbReference>
<feature type="transmembrane region" description="Helical" evidence="13">
    <location>
        <begin position="1167"/>
        <end position="1189"/>
    </location>
</feature>
<dbReference type="SUPFAM" id="SSF81665">
    <property type="entry name" value="Calcium ATPase, transmembrane domain M"/>
    <property type="match status" value="1"/>
</dbReference>
<keyword evidence="3" id="KW-0597">Phosphoprotein</keyword>
<organism evidence="17 18">
    <name type="scientific">Calycina marina</name>
    <dbReference type="NCBI Taxonomy" id="1763456"/>
    <lineage>
        <taxon>Eukaryota</taxon>
        <taxon>Fungi</taxon>
        <taxon>Dikarya</taxon>
        <taxon>Ascomycota</taxon>
        <taxon>Pezizomycotina</taxon>
        <taxon>Leotiomycetes</taxon>
        <taxon>Helotiales</taxon>
        <taxon>Pezizellaceae</taxon>
        <taxon>Calycina</taxon>
    </lineage>
</organism>
<feature type="compositionally biased region" description="Acidic residues" evidence="14">
    <location>
        <begin position="112"/>
        <end position="125"/>
    </location>
</feature>
<dbReference type="InterPro" id="IPR001757">
    <property type="entry name" value="P_typ_ATPase"/>
</dbReference>
<dbReference type="Pfam" id="PF00122">
    <property type="entry name" value="E1-E2_ATPase"/>
    <property type="match status" value="1"/>
</dbReference>
<dbReference type="Gene3D" id="3.40.50.1000">
    <property type="entry name" value="HAD superfamily/HAD-like"/>
    <property type="match status" value="1"/>
</dbReference>
<evidence type="ECO:0000256" key="3">
    <source>
        <dbReference type="ARBA" id="ARBA00022553"/>
    </source>
</evidence>
<dbReference type="InterPro" id="IPR023298">
    <property type="entry name" value="ATPase_P-typ_TM_dom_sf"/>
</dbReference>
<protein>
    <recommendedName>
        <fullName evidence="13">Cation-transporting ATPase</fullName>
        <ecNumber evidence="13">7.2.2.-</ecNumber>
    </recommendedName>
</protein>
<feature type="domain" description="P-type ATPase A" evidence="15">
    <location>
        <begin position="410"/>
        <end position="539"/>
    </location>
</feature>
<dbReference type="FunFam" id="1.20.1110.10:FF:000032">
    <property type="entry name" value="Cation-transporting ATPase"/>
    <property type="match status" value="1"/>
</dbReference>
<evidence type="ECO:0000313" key="18">
    <source>
        <dbReference type="Proteomes" id="UP000887226"/>
    </source>
</evidence>
<dbReference type="Gene3D" id="3.40.1110.10">
    <property type="entry name" value="Calcium-transporting ATPase, cytoplasmic domain N"/>
    <property type="match status" value="1"/>
</dbReference>
<reference evidence="17" key="1">
    <citation type="journal article" date="2021" name="IMA Fungus">
        <title>Genomic characterization of three marine fungi, including Emericellopsis atlantica sp. nov. with signatures of a generalist lifestyle and marine biomass degradation.</title>
        <authorList>
            <person name="Hagestad O.C."/>
            <person name="Hou L."/>
            <person name="Andersen J.H."/>
            <person name="Hansen E.H."/>
            <person name="Altermark B."/>
            <person name="Li C."/>
            <person name="Kuhnert E."/>
            <person name="Cox R.J."/>
            <person name="Crous P.W."/>
            <person name="Spatafora J.W."/>
            <person name="Lail K."/>
            <person name="Amirebrahimi M."/>
            <person name="Lipzen A."/>
            <person name="Pangilinan J."/>
            <person name="Andreopoulos W."/>
            <person name="Hayes R.D."/>
            <person name="Ng V."/>
            <person name="Grigoriev I.V."/>
            <person name="Jackson S.A."/>
            <person name="Sutton T.D.S."/>
            <person name="Dobson A.D.W."/>
            <person name="Rama T."/>
        </authorList>
    </citation>
    <scope>NUCLEOTIDE SEQUENCE</scope>
    <source>
        <strain evidence="17">TRa3180A</strain>
    </source>
</reference>
<feature type="transmembrane region" description="Helical" evidence="13">
    <location>
        <begin position="1245"/>
        <end position="1262"/>
    </location>
</feature>
<evidence type="ECO:0000313" key="17">
    <source>
        <dbReference type="EMBL" id="KAG9247879.1"/>
    </source>
</evidence>
<dbReference type="Gene3D" id="1.20.1110.10">
    <property type="entry name" value="Calcium-transporting ATPase, transmembrane domain"/>
    <property type="match status" value="1"/>
</dbReference>
<dbReference type="GO" id="GO:0005524">
    <property type="term" value="F:ATP binding"/>
    <property type="evidence" value="ECO:0007669"/>
    <property type="project" value="UniProtKB-UniRule"/>
</dbReference>
<dbReference type="Pfam" id="PF12409">
    <property type="entry name" value="P5-ATPase"/>
    <property type="match status" value="1"/>
</dbReference>
<evidence type="ECO:0000256" key="4">
    <source>
        <dbReference type="ARBA" id="ARBA00022692"/>
    </source>
</evidence>
<feature type="transmembrane region" description="Helical" evidence="13">
    <location>
        <begin position="589"/>
        <end position="613"/>
    </location>
</feature>
<dbReference type="EMBL" id="MU253761">
    <property type="protein sequence ID" value="KAG9247879.1"/>
    <property type="molecule type" value="Genomic_DNA"/>
</dbReference>
<evidence type="ECO:0000256" key="2">
    <source>
        <dbReference type="ARBA" id="ARBA00006000"/>
    </source>
</evidence>
<dbReference type="PANTHER" id="PTHR45630">
    <property type="entry name" value="CATION-TRANSPORTING ATPASE-RELATED"/>
    <property type="match status" value="1"/>
</dbReference>
<feature type="domain" description="P5B-type ATPase N-terminal" evidence="16">
    <location>
        <begin position="174"/>
        <end position="293"/>
    </location>
</feature>
<evidence type="ECO:0000256" key="11">
    <source>
        <dbReference type="ARBA" id="ARBA00023136"/>
    </source>
</evidence>
<dbReference type="PANTHER" id="PTHR45630:SF8">
    <property type="entry name" value="CATION-TRANSPORTING ATPASE"/>
    <property type="match status" value="1"/>
</dbReference>
<dbReference type="InterPro" id="IPR036412">
    <property type="entry name" value="HAD-like_sf"/>
</dbReference>
<dbReference type="GO" id="GO:0016020">
    <property type="term" value="C:membrane"/>
    <property type="evidence" value="ECO:0007669"/>
    <property type="project" value="UniProtKB-SubCell"/>
</dbReference>
<feature type="region of interest" description="Disordered" evidence="14">
    <location>
        <begin position="112"/>
        <end position="146"/>
    </location>
</feature>
<dbReference type="GO" id="GO:0016887">
    <property type="term" value="F:ATP hydrolysis activity"/>
    <property type="evidence" value="ECO:0007669"/>
    <property type="project" value="InterPro"/>
</dbReference>
<evidence type="ECO:0000256" key="6">
    <source>
        <dbReference type="ARBA" id="ARBA00022741"/>
    </source>
</evidence>
<dbReference type="EC" id="7.2.2.-" evidence="13"/>
<dbReference type="SUPFAM" id="SSF81660">
    <property type="entry name" value="Metal cation-transporting ATPase, ATP-binding domain N"/>
    <property type="match status" value="1"/>
</dbReference>
<feature type="transmembrane region" description="Helical" evidence="13">
    <location>
        <begin position="372"/>
        <end position="392"/>
    </location>
</feature>
<dbReference type="NCBIfam" id="TIGR01494">
    <property type="entry name" value="ATPase_P-type"/>
    <property type="match status" value="1"/>
</dbReference>
<feature type="region of interest" description="Disordered" evidence="14">
    <location>
        <begin position="1"/>
        <end position="35"/>
    </location>
</feature>
<evidence type="ECO:0000256" key="14">
    <source>
        <dbReference type="SAM" id="MobiDB-lite"/>
    </source>
</evidence>
<dbReference type="SFLD" id="SFLDG00002">
    <property type="entry name" value="C1.7:_P-type_atpase_like"/>
    <property type="match status" value="1"/>
</dbReference>
<feature type="compositionally biased region" description="Low complexity" evidence="14">
    <location>
        <begin position="131"/>
        <end position="140"/>
    </location>
</feature>
<dbReference type="OrthoDB" id="48943at2759"/>
<feature type="transmembrane region" description="Helical" evidence="13">
    <location>
        <begin position="191"/>
        <end position="208"/>
    </location>
</feature>
<dbReference type="GO" id="GO:0015662">
    <property type="term" value="F:P-type ion transporter activity"/>
    <property type="evidence" value="ECO:0007669"/>
    <property type="project" value="InterPro"/>
</dbReference>
<comment type="catalytic activity">
    <reaction evidence="12 13">
        <text>ATP + H2O = ADP + phosphate + H(+)</text>
        <dbReference type="Rhea" id="RHEA:13065"/>
        <dbReference type="ChEBI" id="CHEBI:15377"/>
        <dbReference type="ChEBI" id="CHEBI:15378"/>
        <dbReference type="ChEBI" id="CHEBI:30616"/>
        <dbReference type="ChEBI" id="CHEBI:43474"/>
        <dbReference type="ChEBI" id="CHEBI:456216"/>
    </reaction>
</comment>
<feature type="transmembrane region" description="Helical" evidence="13">
    <location>
        <begin position="347"/>
        <end position="366"/>
    </location>
</feature>
<dbReference type="InterPro" id="IPR047819">
    <property type="entry name" value="P5A-ATPase_N"/>
</dbReference>
<dbReference type="GO" id="GO:0046872">
    <property type="term" value="F:metal ion binding"/>
    <property type="evidence" value="ECO:0007669"/>
    <property type="project" value="UniProtKB-UniRule"/>
</dbReference>
<dbReference type="InterPro" id="IPR059000">
    <property type="entry name" value="ATPase_P-type_domA"/>
</dbReference>
<evidence type="ECO:0000256" key="9">
    <source>
        <dbReference type="ARBA" id="ARBA00022967"/>
    </source>
</evidence>
<keyword evidence="8 13" id="KW-0460">Magnesium</keyword>
<comment type="subcellular location">
    <subcellularLocation>
        <location evidence="1 13">Membrane</location>
        <topology evidence="1 13">Multi-pass membrane protein</topology>
    </subcellularLocation>
</comment>
<dbReference type="SUPFAM" id="SSF56784">
    <property type="entry name" value="HAD-like"/>
    <property type="match status" value="1"/>
</dbReference>
<keyword evidence="6 13" id="KW-0547">Nucleotide-binding</keyword>
<keyword evidence="18" id="KW-1185">Reference proteome</keyword>
<proteinExistence type="inferred from homology"/>
<dbReference type="NCBIfam" id="TIGR01657">
    <property type="entry name" value="P-ATPase-V"/>
    <property type="match status" value="1"/>
</dbReference>
<keyword evidence="11 13" id="KW-0472">Membrane</keyword>
<evidence type="ECO:0000256" key="13">
    <source>
        <dbReference type="RuleBase" id="RU362082"/>
    </source>
</evidence>
<sequence length="1339" mass="150734">MAEPQRISLGNGRRSSDRSYGRNSSHLYRRGSDLSHISSTASFMDDVEMAHDEVFGGPMAESVPTSNSSFAHRRNRADSTASFTYYQDEEEELEQVLPSPSENDSAILDEEEDMRYEEDSSDLEAGELAGQRRSSSQSRASVHDRLLRNDSARNEGSFFERGKRTSQKIYVVTEDLTIVVAGFRTNHLRHALYLAICVLSLGTGYLLLRWLPRWRVHILGIPSPLKSCDWVVVENQWGEFIIQDIDSLEYGRCLSTVFGTTNKKYALSYDEDDDPILDHLRVVDYRYMRFSYHPLRDSFMLCNSWKDPSWTDVKSIRSGIDTDEKESRELVFGKNLIDIKQKTVPQLLVDEAFHPFYVFQILSLILWSVDEYYYYAACIFFISVVSIVTTLLETRSTMKRLREISRFECDVRVLRSSFWRYVPSSELVPGDVYEVTDPALTQFPCDSILLAGDCIVNESMLTGESVPVSKIPATDESLPKLDLAASSIVPEVARHFLFCGTKIIRARRPQDDKDDEAVALAMAVRTGFNTTKGALVRSMLFPKPSGFKFYRDSFRYISVMGGIAMIGFVASFINFVHLKLAWHLIVVRALDLITIVIPPALPATLTIGTNFALSRLRSKQIFCISPQRVIVGGKLDIICFDKTGTLTEDGLDVLGIRVTQNPLNRFSDILPDAQSLLPGAAYERDPTVEYDNHKAVIYTMATCHSLREVDGELVGDPLDLKMFEFTSWSFEEGEQKAGDADDEEQGGLSPSIARPPPGMEYDLDDNNDVQNTARTPIELGILKSFEFVSQLRRASVIVRNFGSPGCDIYVKGAPESMKDICRTESFPSDYEDLLAYYTHRGFRVIACATKHIAKLNWVKIQKMRREEVEVSLDFVGFIIFENKLKPSTAGVLDELTDAGIRKVMCTGDNILTAISVARECNLIDKTAHCFVPHFVEGNSQEPKSRLSWESIDNGIYTLDEETLIPLPPPAEGDASLPYDISNIRNFSLAVSGDVFRWIVDFAHPHVLEQMLVCGQIFARMSPDEKHELVEKLQSIEYCVGFCGDGANDCGALKAADVGISLSEAEASVAAPFTSRVFDITCVPEVIREGRAALVTSFSCFKYMSLYSAIQFTSVSFLYASASNLGDFQFLFIDLLLILPIAIFMGWTGPFPVLCKKRPTASLVSRKVLTPLLGQIAICILIQAVSFQAVRRQPWYIPPHLDREKSNVQNSENTTLFLTSCYEYIIAGIVLSVGPPFRQSMAHNSPFVVTIVVALLFATYMLLDPSRWMMEFMQLTDMQWDFKLFILVLGVGFVALAWTAENYILPRLAKLLGMLQVWVTRTPKGKKKYKMVLEHMRNLQ</sequence>
<comment type="similarity">
    <text evidence="2 13">Belongs to the cation transport ATPase (P-type) (TC 3.A.3) family. Type V subfamily.</text>
</comment>
<feature type="transmembrane region" description="Helical" evidence="13">
    <location>
        <begin position="1214"/>
        <end position="1233"/>
    </location>
</feature>
<feature type="region of interest" description="Disordered" evidence="14">
    <location>
        <begin position="733"/>
        <end position="759"/>
    </location>
</feature>
<comment type="caution">
    <text evidence="17">The sequence shown here is derived from an EMBL/GenBank/DDBJ whole genome shotgun (WGS) entry which is preliminary data.</text>
</comment>
<evidence type="ECO:0000259" key="15">
    <source>
        <dbReference type="Pfam" id="PF00122"/>
    </source>
</evidence>
<dbReference type="InterPro" id="IPR018303">
    <property type="entry name" value="ATPase_P-typ_P_site"/>
</dbReference>
<dbReference type="InterPro" id="IPR023299">
    <property type="entry name" value="ATPase_P-typ_cyto_dom_N"/>
</dbReference>
<dbReference type="InterPro" id="IPR044492">
    <property type="entry name" value="P_typ_ATPase_HD_dom"/>
</dbReference>
<accession>A0A9P7Z9B4</accession>